<gene>
    <name evidence="5" type="ORF">R3P38DRAFT_78348</name>
</gene>
<dbReference type="InterPro" id="IPR011993">
    <property type="entry name" value="PH-like_dom_sf"/>
</dbReference>
<dbReference type="GO" id="GO:0042393">
    <property type="term" value="F:histone binding"/>
    <property type="evidence" value="ECO:0007669"/>
    <property type="project" value="TreeGrafter"/>
</dbReference>
<dbReference type="InterPro" id="IPR013719">
    <property type="entry name" value="RTT106/SPT16-like_middle_dom"/>
</dbReference>
<feature type="domain" description="Histone chaperone RTT106/FACT complex subunit SPT16-like middle" evidence="4">
    <location>
        <begin position="265"/>
        <end position="373"/>
    </location>
</feature>
<dbReference type="InterPro" id="IPR050454">
    <property type="entry name" value="RTT106/SSRP1_HistChap/FACT"/>
</dbReference>
<dbReference type="Proteomes" id="UP001362999">
    <property type="component" value="Unassembled WGS sequence"/>
</dbReference>
<feature type="region of interest" description="Disordered" evidence="3">
    <location>
        <begin position="70"/>
        <end position="108"/>
    </location>
</feature>
<feature type="region of interest" description="Disordered" evidence="3">
    <location>
        <begin position="373"/>
        <end position="454"/>
    </location>
</feature>
<dbReference type="Gene3D" id="2.30.29.30">
    <property type="entry name" value="Pleckstrin-homology domain (PH domain)/Phosphotyrosine-binding domain (PTB)"/>
    <property type="match status" value="1"/>
</dbReference>
<evidence type="ECO:0000259" key="4">
    <source>
        <dbReference type="SMART" id="SM01287"/>
    </source>
</evidence>
<dbReference type="GO" id="GO:0031491">
    <property type="term" value="F:nucleosome binding"/>
    <property type="evidence" value="ECO:0007669"/>
    <property type="project" value="TreeGrafter"/>
</dbReference>
<dbReference type="PANTHER" id="PTHR45849">
    <property type="entry name" value="FACT COMPLEX SUBUNIT SSRP1"/>
    <property type="match status" value="1"/>
</dbReference>
<evidence type="ECO:0000256" key="3">
    <source>
        <dbReference type="SAM" id="MobiDB-lite"/>
    </source>
</evidence>
<dbReference type="PANTHER" id="PTHR45849:SF3">
    <property type="entry name" value="HISTONE CHAPERONE RTT106"/>
    <property type="match status" value="1"/>
</dbReference>
<evidence type="ECO:0000256" key="1">
    <source>
        <dbReference type="ARBA" id="ARBA00006159"/>
    </source>
</evidence>
<evidence type="ECO:0000313" key="6">
    <source>
        <dbReference type="Proteomes" id="UP001362999"/>
    </source>
</evidence>
<proteinExistence type="inferred from homology"/>
<dbReference type="Pfam" id="PF08512">
    <property type="entry name" value="Rttp106-like_middle"/>
    <property type="match status" value="1"/>
</dbReference>
<dbReference type="AlphaFoldDB" id="A0AAW0D6C4"/>
<dbReference type="EMBL" id="JAWWNJ010000010">
    <property type="protein sequence ID" value="KAK7046639.1"/>
    <property type="molecule type" value="Genomic_DNA"/>
</dbReference>
<reference evidence="5 6" key="1">
    <citation type="journal article" date="2024" name="J Genomics">
        <title>Draft genome sequencing and assembly of Favolaschia claudopus CIRM-BRFM 2984 isolated from oak limbs.</title>
        <authorList>
            <person name="Navarro D."/>
            <person name="Drula E."/>
            <person name="Chaduli D."/>
            <person name="Cazenave R."/>
            <person name="Ahrendt S."/>
            <person name="Wang J."/>
            <person name="Lipzen A."/>
            <person name="Daum C."/>
            <person name="Barry K."/>
            <person name="Grigoriev I.V."/>
            <person name="Favel A."/>
            <person name="Rosso M.N."/>
            <person name="Martin F."/>
        </authorList>
    </citation>
    <scope>NUCLEOTIDE SEQUENCE [LARGE SCALE GENOMIC DNA]</scope>
    <source>
        <strain evidence="5 6">CIRM-BRFM 2984</strain>
    </source>
</reference>
<dbReference type="SMART" id="SM01287">
    <property type="entry name" value="Rtt106"/>
    <property type="match status" value="1"/>
</dbReference>
<comment type="function">
    <text evidence="2">Component of the FACT complex, a general chromatin factor that acts to reorganize nucleosomes. The FACT complex is involved in multiple processes that require DNA as a template such as mRNA elongation, DNA replication and DNA repair. During transcription elongation the FACT complex acts as a histone chaperone that both destabilizes and restores nucleosomal structure. It facilitates the passage of RNA polymerase II and transcription by promoting the dissociation of one histone H2A-H2B dimer from the nucleosome, then subsequently promotes the reestablishment of the nucleosome following the passage of RNA polymerase II.</text>
</comment>
<comment type="similarity">
    <text evidence="1">Belongs to the RTT106 family.</text>
</comment>
<feature type="compositionally biased region" description="Acidic residues" evidence="3">
    <location>
        <begin position="385"/>
        <end position="400"/>
    </location>
</feature>
<protein>
    <submittedName>
        <fullName evidence="5">Rtt106 domain-containing protein</fullName>
    </submittedName>
</protein>
<keyword evidence="6" id="KW-1185">Reference proteome</keyword>
<comment type="caution">
    <text evidence="5">The sequence shown here is derived from an EMBL/GenBank/DDBJ whole genome shotgun (WGS) entry which is preliminary data.</text>
</comment>
<feature type="compositionally biased region" description="Acidic residues" evidence="3">
    <location>
        <begin position="422"/>
        <end position="438"/>
    </location>
</feature>
<name>A0AAW0D6C4_9AGAR</name>
<sequence length="486" mass="51671">MSTSTPFLSAVTPMLPKELSNSLVDFQNPAGTQALDTLLRFVCGGDSSDPATQHTWAEQQRKAMAALATLTEPTTNGKRPREQDTTDSAAAAKRQKTDHDDQSDGSPLFTLHAVSATSPVRKKVDINVHASSLSFVNSSSHAVEASIPLSALTRAFLLPTRGKMKPHWTVVILSADSPGKDKKAAAQLAAPQIIFGLDAAAPAAVKYTTYSGSDAESTTLKSGTPTRDLLLDFIQRLGLPLLEPVPEVFKSACVGVAVSASEGGVPGIEAYRAAKAGTLWFLRDGVLWGESKPCEFWALEGLLSKSDGLRVITATGRTCTVVLTRKSPPEDVAQLDEGEADPGIETAFSMVDGKEQEGINKWVREYRDRFGKPKQVGAGAMQVQEDSDEEDGDFEVDSESDGGSATSSSSDEDGEGSGSGSEEAEDSDADDMDEDGEEELKAENHPLMRPGAMPRMSRAAIDMVAAMVEDDLVGDGEEEGEDELED</sequence>
<organism evidence="5 6">
    <name type="scientific">Favolaschia claudopus</name>
    <dbReference type="NCBI Taxonomy" id="2862362"/>
    <lineage>
        <taxon>Eukaryota</taxon>
        <taxon>Fungi</taxon>
        <taxon>Dikarya</taxon>
        <taxon>Basidiomycota</taxon>
        <taxon>Agaricomycotina</taxon>
        <taxon>Agaricomycetes</taxon>
        <taxon>Agaricomycetidae</taxon>
        <taxon>Agaricales</taxon>
        <taxon>Marasmiineae</taxon>
        <taxon>Mycenaceae</taxon>
        <taxon>Favolaschia</taxon>
    </lineage>
</organism>
<evidence type="ECO:0000256" key="2">
    <source>
        <dbReference type="ARBA" id="ARBA00025370"/>
    </source>
</evidence>
<accession>A0AAW0D6C4</accession>
<evidence type="ECO:0000313" key="5">
    <source>
        <dbReference type="EMBL" id="KAK7046639.1"/>
    </source>
</evidence>
<dbReference type="SUPFAM" id="SSF50729">
    <property type="entry name" value="PH domain-like"/>
    <property type="match status" value="1"/>
</dbReference>